<dbReference type="AlphaFoldDB" id="W8GME8"/>
<evidence type="ECO:0000313" key="2">
    <source>
        <dbReference type="EMBL" id="AHK22201.1"/>
    </source>
</evidence>
<proteinExistence type="predicted"/>
<organism evidence="2 3">
    <name type="scientific">Candidatus Hepatoplasma crinochetorum Av</name>
    <dbReference type="NCBI Taxonomy" id="1427984"/>
    <lineage>
        <taxon>Bacteria</taxon>
        <taxon>Bacillati</taxon>
        <taxon>Mycoplasmatota</taxon>
        <taxon>Mollicutes</taxon>
        <taxon>Candidatus Hepatoplasmataceae</taxon>
        <taxon>Candidatus Hepatoplasma</taxon>
    </lineage>
</organism>
<accession>W8GME8</accession>
<dbReference type="STRING" id="1427984.X271_00088"/>
<dbReference type="HOGENOM" id="CLU_1394112_0_0_14"/>
<evidence type="ECO:0000313" key="3">
    <source>
        <dbReference type="Proteomes" id="UP000019450"/>
    </source>
</evidence>
<sequence length="195" mass="23353">MIKKNKNNKNIFSSAWNSFLNWFSFFSKNNDQNENFSLEDENFAQKSENKNLDSIDFNLLKENARLNKVKNKILSEKKGEDFVDEKFEEQSNTAQFLFENIFEAEKLKQKLEELNLEKNIDIKLNDDNKKSYTLKFDDYFEISEKDDSSNTFKDFEYEEEFDLKEDMEDPKKSDQINLNDNDQENEDSSFLKKKI</sequence>
<name>W8GME8_9MOLU</name>
<keyword evidence="3" id="KW-1185">Reference proteome</keyword>
<gene>
    <name evidence="2" type="ORF">X271_00088</name>
</gene>
<reference evidence="2 3" key="1">
    <citation type="journal article" date="2014" name="Genome Biol. Evol.">
        <title>Phylogenomics of "Candidatus Hepatoplasma crinochetorum," a Lineage of Mollicutes Associated with Noninsect Arthropods.</title>
        <authorList>
            <person name="Leclercq S."/>
            <person name="Dittmer J."/>
            <person name="Bouchon D."/>
            <person name="Cordaux R."/>
        </authorList>
    </citation>
    <scope>NUCLEOTIDE SEQUENCE [LARGE SCALE GENOMIC DNA]</scope>
    <source>
        <strain evidence="2 3">Av</strain>
    </source>
</reference>
<dbReference type="KEGG" id="hcr:X271_00088"/>
<protein>
    <submittedName>
        <fullName evidence="2">Uncharacterized protein</fullName>
    </submittedName>
</protein>
<dbReference type="EMBL" id="CP006932">
    <property type="protein sequence ID" value="AHK22201.1"/>
    <property type="molecule type" value="Genomic_DNA"/>
</dbReference>
<dbReference type="Proteomes" id="UP000019450">
    <property type="component" value="Chromosome"/>
</dbReference>
<evidence type="ECO:0000256" key="1">
    <source>
        <dbReference type="SAM" id="MobiDB-lite"/>
    </source>
</evidence>
<feature type="region of interest" description="Disordered" evidence="1">
    <location>
        <begin position="161"/>
        <end position="195"/>
    </location>
</feature>
<dbReference type="RefSeq" id="WP_025208502.1">
    <property type="nucleotide sequence ID" value="NZ_CP006932.1"/>
</dbReference>